<dbReference type="PROSITE" id="PS51456">
    <property type="entry name" value="MYOSIN_MOTOR"/>
    <property type="match status" value="1"/>
</dbReference>
<keyword evidence="4" id="KW-0677">Repeat</keyword>
<evidence type="ECO:0000256" key="7">
    <source>
        <dbReference type="PROSITE-ProRule" id="PRU00782"/>
    </source>
</evidence>
<evidence type="ECO:0000256" key="6">
    <source>
        <dbReference type="ARBA" id="ARBA00023273"/>
    </source>
</evidence>
<dbReference type="GO" id="GO:0016459">
    <property type="term" value="C:myosin complex"/>
    <property type="evidence" value="ECO:0007669"/>
    <property type="project" value="UniProtKB-KW"/>
</dbReference>
<evidence type="ECO:0000313" key="11">
    <source>
        <dbReference type="Proteomes" id="UP000596742"/>
    </source>
</evidence>
<dbReference type="Gene3D" id="1.20.58.530">
    <property type="match status" value="1"/>
</dbReference>
<keyword evidence="5" id="KW-0206">Cytoskeleton</keyword>
<evidence type="ECO:0000259" key="9">
    <source>
        <dbReference type="PROSITE" id="PS51456"/>
    </source>
</evidence>
<sequence>MDITDIFGTYLLLTSIPFCDGVCSFPDELRGVWISLYNGPMVFGSSSISGYNTSIPNRKNLHLNCVERNSTFYILKSAHVFKVFGHEVHMYMCLEMAQQSDSVFQYYIRTDFDNYLNEFMKGHVKTNTSTLDEVCVPGLANEILLVRNVSLMQRSLGSMCPQIIQGYYGNITQDSTENGMCSDGYFDSCKQSTHFKLNIDENCSNMFGNTTFTCVYYIDDSGGHLYAWTDNAKLRQYSPFGFFCMNVSQADDVVRMSIHSDLCSIADNTILSFQLQDVFDKCFEDSKEIQIALSMQKLNTLENLLLTRNTYWKAIDNIHVDVKSVGILSLLDEETKLQQGTDEKFVQKVTSNHADSGIIMKSTTSDPVFGIHHFAGQVLYRCEGFLEKNKDTLNDDLFDCMKGSENPFINDLFTVTKGPTGTISETQFHLRQSRRTTMAFHKSKKAATPRSDDVRKLSRELGRSMKR</sequence>
<dbReference type="EMBL" id="UYJE01003292">
    <property type="protein sequence ID" value="VDI18097.1"/>
    <property type="molecule type" value="Genomic_DNA"/>
</dbReference>
<evidence type="ECO:0000256" key="4">
    <source>
        <dbReference type="ARBA" id="ARBA00022737"/>
    </source>
</evidence>
<gene>
    <name evidence="10" type="ORF">MGAL_10B054590</name>
</gene>
<dbReference type="PANTHER" id="PTHR46256">
    <property type="entry name" value="AGAP011099-PA"/>
    <property type="match status" value="1"/>
</dbReference>
<keyword evidence="7" id="KW-0009">Actin-binding</keyword>
<keyword evidence="3" id="KW-0963">Cytoplasm</keyword>
<dbReference type="GO" id="GO:0000146">
    <property type="term" value="F:microfilament motor activity"/>
    <property type="evidence" value="ECO:0007669"/>
    <property type="project" value="TreeGrafter"/>
</dbReference>
<keyword evidence="7" id="KW-0505">Motor protein</keyword>
<dbReference type="GO" id="GO:0030832">
    <property type="term" value="P:regulation of actin filament length"/>
    <property type="evidence" value="ECO:0007669"/>
    <property type="project" value="TreeGrafter"/>
</dbReference>
<dbReference type="PANTHER" id="PTHR46256:SF3">
    <property type="entry name" value="MYOSIN MOTOR DOMAIN-CONTAINING PROTEIN"/>
    <property type="match status" value="1"/>
</dbReference>
<evidence type="ECO:0000313" key="10">
    <source>
        <dbReference type="EMBL" id="VDI18097.1"/>
    </source>
</evidence>
<evidence type="ECO:0000256" key="5">
    <source>
        <dbReference type="ARBA" id="ARBA00023212"/>
    </source>
</evidence>
<keyword evidence="7" id="KW-0518">Myosin</keyword>
<evidence type="ECO:0000256" key="8">
    <source>
        <dbReference type="SAM" id="MobiDB-lite"/>
    </source>
</evidence>
<evidence type="ECO:0000256" key="2">
    <source>
        <dbReference type="ARBA" id="ARBA00004316"/>
    </source>
</evidence>
<dbReference type="Pfam" id="PF00063">
    <property type="entry name" value="Myosin_head"/>
    <property type="match status" value="1"/>
</dbReference>
<comment type="similarity">
    <text evidence="7">Belongs to the TRAFAC class myosin-kinesin ATPase superfamily. Myosin family.</text>
</comment>
<dbReference type="GO" id="GO:0004674">
    <property type="term" value="F:protein serine/threonine kinase activity"/>
    <property type="evidence" value="ECO:0007669"/>
    <property type="project" value="TreeGrafter"/>
</dbReference>
<dbReference type="InterPro" id="IPR052409">
    <property type="entry name" value="Myosin-III_kinase_activity"/>
</dbReference>
<dbReference type="AlphaFoldDB" id="A0A8B6DFY2"/>
<proteinExistence type="inferred from homology"/>
<dbReference type="Pfam" id="PF23070">
    <property type="entry name" value="DUF7043"/>
    <property type="match status" value="1"/>
</dbReference>
<evidence type="ECO:0000256" key="1">
    <source>
        <dbReference type="ARBA" id="ARBA00004245"/>
    </source>
</evidence>
<comment type="subcellular location">
    <subcellularLocation>
        <location evidence="2">Cell projection</location>
    </subcellularLocation>
    <subcellularLocation>
        <location evidence="1">Cytoplasm</location>
        <location evidence="1">Cytoskeleton</location>
    </subcellularLocation>
</comment>
<dbReference type="SUPFAM" id="SSF52540">
    <property type="entry name" value="P-loop containing nucleoside triphosphate hydrolases"/>
    <property type="match status" value="1"/>
</dbReference>
<feature type="domain" description="Myosin motor" evidence="9">
    <location>
        <begin position="315"/>
        <end position="467"/>
    </location>
</feature>
<dbReference type="InterPro" id="IPR055471">
    <property type="entry name" value="DUF7043"/>
</dbReference>
<organism evidence="10 11">
    <name type="scientific">Mytilus galloprovincialis</name>
    <name type="common">Mediterranean mussel</name>
    <dbReference type="NCBI Taxonomy" id="29158"/>
    <lineage>
        <taxon>Eukaryota</taxon>
        <taxon>Metazoa</taxon>
        <taxon>Spiralia</taxon>
        <taxon>Lophotrochozoa</taxon>
        <taxon>Mollusca</taxon>
        <taxon>Bivalvia</taxon>
        <taxon>Autobranchia</taxon>
        <taxon>Pteriomorphia</taxon>
        <taxon>Mytilida</taxon>
        <taxon>Mytiloidea</taxon>
        <taxon>Mytilidae</taxon>
        <taxon>Mytilinae</taxon>
        <taxon>Mytilus</taxon>
    </lineage>
</organism>
<dbReference type="SMART" id="SM00242">
    <property type="entry name" value="MYSc"/>
    <property type="match status" value="1"/>
</dbReference>
<dbReference type="InterPro" id="IPR027417">
    <property type="entry name" value="P-loop_NTPase"/>
</dbReference>
<dbReference type="Proteomes" id="UP000596742">
    <property type="component" value="Unassembled WGS sequence"/>
</dbReference>
<comment type="caution">
    <text evidence="7">Lacks conserved residue(s) required for the propagation of feature annotation.</text>
</comment>
<reference evidence="10" key="1">
    <citation type="submission" date="2018-11" db="EMBL/GenBank/DDBJ databases">
        <authorList>
            <person name="Alioto T."/>
            <person name="Alioto T."/>
        </authorList>
    </citation>
    <scope>NUCLEOTIDE SEQUENCE</scope>
</reference>
<dbReference type="GO" id="GO:0005524">
    <property type="term" value="F:ATP binding"/>
    <property type="evidence" value="ECO:0007669"/>
    <property type="project" value="InterPro"/>
</dbReference>
<dbReference type="OrthoDB" id="6104853at2759"/>
<accession>A0A8B6DFY2</accession>
<dbReference type="InterPro" id="IPR001609">
    <property type="entry name" value="Myosin_head_motor_dom-like"/>
</dbReference>
<name>A0A8B6DFY2_MYTGA</name>
<feature type="compositionally biased region" description="Basic and acidic residues" evidence="8">
    <location>
        <begin position="450"/>
        <end position="467"/>
    </location>
</feature>
<keyword evidence="11" id="KW-1185">Reference proteome</keyword>
<dbReference type="GO" id="GO:0042995">
    <property type="term" value="C:cell projection"/>
    <property type="evidence" value="ECO:0007669"/>
    <property type="project" value="UniProtKB-SubCell"/>
</dbReference>
<feature type="region of interest" description="Disordered" evidence="8">
    <location>
        <begin position="434"/>
        <end position="467"/>
    </location>
</feature>
<comment type="caution">
    <text evidence="10">The sequence shown here is derived from an EMBL/GenBank/DDBJ whole genome shotgun (WGS) entry which is preliminary data.</text>
</comment>
<dbReference type="GO" id="GO:0003779">
    <property type="term" value="F:actin binding"/>
    <property type="evidence" value="ECO:0007669"/>
    <property type="project" value="UniProtKB-KW"/>
</dbReference>
<protein>
    <recommendedName>
        <fullName evidence="9">Myosin motor domain-containing protein</fullName>
    </recommendedName>
</protein>
<keyword evidence="6" id="KW-0966">Cell projection</keyword>
<evidence type="ECO:0000256" key="3">
    <source>
        <dbReference type="ARBA" id="ARBA00022490"/>
    </source>
</evidence>